<dbReference type="EMBL" id="BEYU01000162">
    <property type="protein sequence ID" value="GBG33548.1"/>
    <property type="molecule type" value="Genomic_DNA"/>
</dbReference>
<feature type="region of interest" description="Disordered" evidence="5">
    <location>
        <begin position="224"/>
        <end position="288"/>
    </location>
</feature>
<dbReference type="SUPFAM" id="SSF52540">
    <property type="entry name" value="P-loop containing nucleoside triphosphate hydrolases"/>
    <property type="match status" value="1"/>
</dbReference>
<proteinExistence type="predicted"/>
<evidence type="ECO:0000256" key="4">
    <source>
        <dbReference type="ARBA" id="ARBA00047303"/>
    </source>
</evidence>
<accession>A0A2R5GUV7</accession>
<keyword evidence="8" id="KW-1185">Reference proteome</keyword>
<reference evidence="7 8" key="1">
    <citation type="submission" date="2017-12" db="EMBL/GenBank/DDBJ databases">
        <title>Sequencing, de novo assembly and annotation of complete genome of a new Thraustochytrid species, strain FCC1311.</title>
        <authorList>
            <person name="Sedici K."/>
            <person name="Godart F."/>
            <person name="Aiese Cigliano R."/>
            <person name="Sanseverino W."/>
            <person name="Barakat M."/>
            <person name="Ortet P."/>
            <person name="Marechal E."/>
            <person name="Cagnac O."/>
            <person name="Amato A."/>
        </authorList>
    </citation>
    <scope>NUCLEOTIDE SEQUENCE [LARGE SCALE GENOMIC DNA]</scope>
</reference>
<dbReference type="InterPro" id="IPR003450">
    <property type="entry name" value="Replication_origin-bd"/>
</dbReference>
<dbReference type="GO" id="GO:0005524">
    <property type="term" value="F:ATP binding"/>
    <property type="evidence" value="ECO:0007669"/>
    <property type="project" value="InterPro"/>
</dbReference>
<comment type="catalytic activity">
    <reaction evidence="2">
        <text>ssDNA + n NTP = ssDNA/pppN(pN)n-1 hybrid + (n-1) diphosphate.</text>
        <dbReference type="EC" id="2.7.7.102"/>
    </reaction>
</comment>
<dbReference type="InterPro" id="IPR027417">
    <property type="entry name" value="P-loop_NTPase"/>
</dbReference>
<dbReference type="GO" id="GO:0005759">
    <property type="term" value="C:mitochondrial matrix"/>
    <property type="evidence" value="ECO:0007669"/>
    <property type="project" value="TreeGrafter"/>
</dbReference>
<evidence type="ECO:0000313" key="7">
    <source>
        <dbReference type="EMBL" id="GBG33548.1"/>
    </source>
</evidence>
<evidence type="ECO:0000256" key="3">
    <source>
        <dbReference type="ARBA" id="ARBA00044768"/>
    </source>
</evidence>
<dbReference type="GO" id="GO:0003688">
    <property type="term" value="F:DNA replication origin binding"/>
    <property type="evidence" value="ECO:0007669"/>
    <property type="project" value="InterPro"/>
</dbReference>
<evidence type="ECO:0000313" key="8">
    <source>
        <dbReference type="Proteomes" id="UP000241890"/>
    </source>
</evidence>
<dbReference type="GO" id="GO:0003887">
    <property type="term" value="F:DNA-directed DNA polymerase activity"/>
    <property type="evidence" value="ECO:0007669"/>
    <property type="project" value="UniProtKB-EC"/>
</dbReference>
<dbReference type="Proteomes" id="UP000241890">
    <property type="component" value="Unassembled WGS sequence"/>
</dbReference>
<dbReference type="EC" id="2.7.7.102" evidence="3"/>
<dbReference type="GO" id="GO:0009411">
    <property type="term" value="P:response to UV"/>
    <property type="evidence" value="ECO:0007669"/>
    <property type="project" value="TreeGrafter"/>
</dbReference>
<gene>
    <name evidence="7" type="ORF">FCC1311_097712</name>
</gene>
<evidence type="ECO:0000256" key="1">
    <source>
        <dbReference type="ARBA" id="ARBA00026139"/>
    </source>
</evidence>
<dbReference type="GO" id="GO:0006264">
    <property type="term" value="P:mitochondrial DNA replication"/>
    <property type="evidence" value="ECO:0007669"/>
    <property type="project" value="TreeGrafter"/>
</dbReference>
<evidence type="ECO:0000256" key="5">
    <source>
        <dbReference type="SAM" id="MobiDB-lite"/>
    </source>
</evidence>
<evidence type="ECO:0000256" key="2">
    <source>
        <dbReference type="ARBA" id="ARBA00044677"/>
    </source>
</evidence>
<dbReference type="GO" id="GO:0005634">
    <property type="term" value="C:nucleus"/>
    <property type="evidence" value="ECO:0007669"/>
    <property type="project" value="TreeGrafter"/>
</dbReference>
<dbReference type="Gene3D" id="3.40.50.300">
    <property type="entry name" value="P-loop containing nucleotide triphosphate hydrolases"/>
    <property type="match status" value="1"/>
</dbReference>
<feature type="domain" description="Replication origin-binding protein" evidence="6">
    <location>
        <begin position="537"/>
        <end position="664"/>
    </location>
</feature>
<dbReference type="OrthoDB" id="5988181at2759"/>
<dbReference type="PANTHER" id="PTHR31399:SF0">
    <property type="entry name" value="DNA-DIRECTED PRIMASE_POLYMERASE PROTEIN"/>
    <property type="match status" value="1"/>
</dbReference>
<comment type="caution">
    <text evidence="7">The sequence shown here is derived from an EMBL/GenBank/DDBJ whole genome shotgun (WGS) entry which is preliminary data.</text>
</comment>
<dbReference type="GO" id="GO:0042276">
    <property type="term" value="P:error-prone translesion synthesis"/>
    <property type="evidence" value="ECO:0007669"/>
    <property type="project" value="InterPro"/>
</dbReference>
<dbReference type="GO" id="GO:0031297">
    <property type="term" value="P:replication fork processing"/>
    <property type="evidence" value="ECO:0007669"/>
    <property type="project" value="TreeGrafter"/>
</dbReference>
<dbReference type="InterPro" id="IPR044917">
    <property type="entry name" value="PRIMPOL"/>
</dbReference>
<dbReference type="InParanoid" id="A0A2R5GUV7"/>
<dbReference type="Pfam" id="PF02399">
    <property type="entry name" value="Herpes_ori_bp"/>
    <property type="match status" value="1"/>
</dbReference>
<dbReference type="GO" id="GO:0003682">
    <property type="term" value="F:chromatin binding"/>
    <property type="evidence" value="ECO:0007669"/>
    <property type="project" value="TreeGrafter"/>
</dbReference>
<name>A0A2R5GUV7_9STRA</name>
<protein>
    <recommendedName>
        <fullName evidence="1">DNA-directed primase/polymerase protein</fullName>
        <ecNumber evidence="3">2.7.7.102</ecNumber>
    </recommendedName>
</protein>
<organism evidence="7 8">
    <name type="scientific">Hondaea fermentalgiana</name>
    <dbReference type="NCBI Taxonomy" id="2315210"/>
    <lineage>
        <taxon>Eukaryota</taxon>
        <taxon>Sar</taxon>
        <taxon>Stramenopiles</taxon>
        <taxon>Bigyra</taxon>
        <taxon>Labyrinthulomycetes</taxon>
        <taxon>Thraustochytrida</taxon>
        <taxon>Thraustochytriidae</taxon>
        <taxon>Hondaea</taxon>
    </lineage>
</organism>
<dbReference type="PANTHER" id="PTHR31399">
    <property type="entry name" value="DNA-DIRECTED PRIMASE / POLYMERASE PROTEIN"/>
    <property type="match status" value="1"/>
</dbReference>
<evidence type="ECO:0000259" key="6">
    <source>
        <dbReference type="Pfam" id="PF02399"/>
    </source>
</evidence>
<comment type="catalytic activity">
    <reaction evidence="4">
        <text>DNA(n) + a 2'-deoxyribonucleoside 5'-triphosphate = DNA(n+1) + diphosphate</text>
        <dbReference type="Rhea" id="RHEA:22508"/>
        <dbReference type="Rhea" id="RHEA-COMP:17339"/>
        <dbReference type="Rhea" id="RHEA-COMP:17340"/>
        <dbReference type="ChEBI" id="CHEBI:33019"/>
        <dbReference type="ChEBI" id="CHEBI:61560"/>
        <dbReference type="ChEBI" id="CHEBI:173112"/>
        <dbReference type="EC" id="2.7.7.7"/>
    </reaction>
    <physiologicalReaction direction="left-to-right" evidence="4">
        <dbReference type="Rhea" id="RHEA:22509"/>
    </physiologicalReaction>
</comment>
<sequence>MQWVHTQKAVLAATAPSDGIYLAEDINASGAKRYTSLSLPRYMESVEQTVRSKRPLYHNEILREGNPVRVYLDVERASAVATTEEATRAFMLEAETDFKALMPIFTDFIKTKLPPDSELAAPVILEGSRCNKFSRHVILHVKVANTKAARELVVNQFLPHLEKLRGWTRERSMIDTKVYTKNRCFRLMHSSKRTAALYPLRWLNPDGTIATEFDQTRFRASLVSRPAQEEPEIALPGFSGSGPARRLTSGKSTPTKGGKRPLRPTASPDPKRARMQAPSLANELESKSRQLFPCRQSAEIRYEGIRGDLHQVRVHANRRELACPFGAVHKSNSIHVNFRVRDRSLHGVHCYGCERFCDEKEAVQNLKKAAGRASATRDGTTLAAGDELASVAEAEDEDETAGVEPHGATRDEVVACLGFELSQKTHDARTLGGSWSASVRERHDSGRACFFARGGPRHTMLLMYVDGEISIECLLCRKRHHAHRTACFMDLAPGLSQSPNGLAGELRSESEVHALDVGPTEHIPNDLAHRVHRKMLDDSQRSILIDESNMGSGKTHTNLVELVGKLLMQKPEARVLIEVSRVSLAMAILERLRKADLLFDLYSEIYDKSKIKDSRKLIMQVDSSRHLTSLEPWDLIIVDEGTAHLKQFLSNNIRRPDQILNLAKARWALAKRLVVLCADMTPTIARIYTNLFAPRGQARSIYLRVCKPSRGIHVDYVGESELKSAVALALLTPESDANLWLCSNSREALMDLQEYLVTEANKKSVQDRFGSQFEDKICKVLNGIYLITSDPATTSSADRQQVFSDLNITECHVARDKEYIFDSGKREFRRRGTTGALDQKREKYAVRLFACSPSMTVGVSYDDDTHFDACVAILAANSPSPARDLSQMMNRVRKFQYCMVAVRESRFTGRPKVQALSYRVEEEAERAIAEASRYIETVNPFHDATYLQITEIFEKEREDTREFALAALECVRRNNPGNTACVPDPQAIFMHAPSTRARRILRVKREWALLAASLRPLPLDLEIRRTTDYFVTVPRAPPSEVWTEERVHMAKQHSSLLALLGHRVHEEGDCLRLRPDQIAFLNHLRSELEYIRTLWYGTRSSDASSRKVFLWGRHLGNFRQYSASDLVFYQVGLSGLRDERFELVSREREQPPIVDITWARRRSDHLRGLLVLVNAYVKQRHGQSMNHPRCMTQNAPSLHEEPNEQLMTFAYAAVHCKKLPDRAFADARAGPVEHFRFWMGLLRKLSVNMPPQLDRRKLGLLLAVLQESTRGASRERIRDLNGEFFTWPERFSTLREGDVPDVLQEELDKLDKAGAPKNDAPDADDCISRIMKGVPGTQCATDFCSRLARHGAMVRNMPEALIPNEHFDTLRNAYPALPTDSPLTTDSVAEME</sequence>